<proteinExistence type="predicted"/>
<evidence type="ECO:0000313" key="2">
    <source>
        <dbReference type="Proteomes" id="UP000240571"/>
    </source>
</evidence>
<dbReference type="EMBL" id="PYWW01000026">
    <property type="protein sequence ID" value="PTC29620.1"/>
    <property type="molecule type" value="Genomic_DNA"/>
</dbReference>
<dbReference type="OrthoDB" id="7028331at2"/>
<dbReference type="Proteomes" id="UP000240571">
    <property type="component" value="Unassembled WGS sequence"/>
</dbReference>
<sequence>MIEEMETLLNHWGEQTRRCGTAGGLGSPMATIMEWGGCAPRGTPGPRSLLNGGAGIDAVAQEVAAALAEVSRQDERGQMLERLAVLRYTDDSAPTWLMQLHLCGSTSRVKRTYYDQVHSLHLRLLQVLAGRSDARKWLTTGRGDLPQSLLKAASKLRRAG</sequence>
<name>A0A2T4G1R0_9PSED</name>
<protein>
    <submittedName>
        <fullName evidence="1">Uncharacterized protein</fullName>
    </submittedName>
</protein>
<accession>A0A2T4G1R0</accession>
<dbReference type="AlphaFoldDB" id="A0A2T4G1R0"/>
<evidence type="ECO:0000313" key="1">
    <source>
        <dbReference type="EMBL" id="PTC29620.1"/>
    </source>
</evidence>
<organism evidence="1 2">
    <name type="scientific">Pseudomonas aylmerensis</name>
    <dbReference type="NCBI Taxonomy" id="1869229"/>
    <lineage>
        <taxon>Bacteria</taxon>
        <taxon>Pseudomonadati</taxon>
        <taxon>Pseudomonadota</taxon>
        <taxon>Gammaproteobacteria</taxon>
        <taxon>Pseudomonadales</taxon>
        <taxon>Pseudomonadaceae</taxon>
        <taxon>Pseudomonas</taxon>
    </lineage>
</organism>
<gene>
    <name evidence="1" type="ORF">C9382_11945</name>
</gene>
<comment type="caution">
    <text evidence="1">The sequence shown here is derived from an EMBL/GenBank/DDBJ whole genome shotgun (WGS) entry which is preliminary data.</text>
</comment>
<reference evidence="1 2" key="1">
    <citation type="submission" date="2018-03" db="EMBL/GenBank/DDBJ databases">
        <title>Diversity of bacteria associated with corn roots inoculated with woodland soils in Canada, and Description of Pseudomonas aylmerense sp. nov.</title>
        <authorList>
            <person name="Tambong J.T."/>
            <person name="Xu R."/>
            <person name="Tchagang C."/>
        </authorList>
    </citation>
    <scope>NUCLEOTIDE SEQUENCE [LARGE SCALE GENOMIC DNA]</scope>
    <source>
        <strain evidence="1 2">S1E44</strain>
    </source>
</reference>